<evidence type="ECO:0000256" key="1">
    <source>
        <dbReference type="SAM" id="MobiDB-lite"/>
    </source>
</evidence>
<dbReference type="Pfam" id="PF00620">
    <property type="entry name" value="RhoGAP"/>
    <property type="match status" value="1"/>
</dbReference>
<dbReference type="VEuPathDB" id="AmoebaDB:EHI7A_154850"/>
<dbReference type="EMBL" id="BDEQ01000001">
    <property type="protein sequence ID" value="GAT93660.1"/>
    <property type="molecule type" value="Genomic_DNA"/>
</dbReference>
<gene>
    <name evidence="3" type="ORF">CL6EHI_035710</name>
</gene>
<name>A0A175JIW6_ENTHI</name>
<evidence type="ECO:0000313" key="3">
    <source>
        <dbReference type="EMBL" id="GAT93660.1"/>
    </source>
</evidence>
<dbReference type="VEuPathDB" id="AmoebaDB:KM1_249170"/>
<organism evidence="3 4">
    <name type="scientific">Entamoeba histolytica</name>
    <dbReference type="NCBI Taxonomy" id="5759"/>
    <lineage>
        <taxon>Eukaryota</taxon>
        <taxon>Amoebozoa</taxon>
        <taxon>Evosea</taxon>
        <taxon>Archamoebae</taxon>
        <taxon>Mastigamoebida</taxon>
        <taxon>Entamoebidae</taxon>
        <taxon>Entamoeba</taxon>
    </lineage>
</organism>
<evidence type="ECO:0000259" key="2">
    <source>
        <dbReference type="PROSITE" id="PS50238"/>
    </source>
</evidence>
<dbReference type="GO" id="GO:0007165">
    <property type="term" value="P:signal transduction"/>
    <property type="evidence" value="ECO:0007669"/>
    <property type="project" value="InterPro"/>
</dbReference>
<comment type="caution">
    <text evidence="3">The sequence shown here is derived from an EMBL/GenBank/DDBJ whole genome shotgun (WGS) entry which is preliminary data.</text>
</comment>
<dbReference type="FunFam" id="1.10.555.10:FF:000053">
    <property type="entry name" value="RhoGAP domain containing protein"/>
    <property type="match status" value="1"/>
</dbReference>
<feature type="region of interest" description="Disordered" evidence="1">
    <location>
        <begin position="509"/>
        <end position="558"/>
    </location>
</feature>
<feature type="domain" description="Rho-GAP" evidence="2">
    <location>
        <begin position="196"/>
        <end position="396"/>
    </location>
</feature>
<dbReference type="AlphaFoldDB" id="A0A175JIW6"/>
<dbReference type="VEuPathDB" id="AmoebaDB:EHI_035710"/>
<dbReference type="SUPFAM" id="SSF48350">
    <property type="entry name" value="GTPase activation domain, GAP"/>
    <property type="match status" value="1"/>
</dbReference>
<dbReference type="eggNOG" id="KOG4724">
    <property type="taxonomic scope" value="Eukaryota"/>
</dbReference>
<evidence type="ECO:0000313" key="4">
    <source>
        <dbReference type="Proteomes" id="UP000078387"/>
    </source>
</evidence>
<dbReference type="PANTHER" id="PTHR23179:SF3">
    <property type="entry name" value="RHO GTPASE-ACTIVATING PROTEIN 20"/>
    <property type="match status" value="1"/>
</dbReference>
<dbReference type="VEuPathDB" id="AmoebaDB:EHI8A_174660"/>
<dbReference type="PANTHER" id="PTHR23179">
    <property type="entry name" value="T-CELL ACTIVATION RHO GTPASE ACTIVATING PROTEIN-RELATED"/>
    <property type="match status" value="1"/>
</dbReference>
<dbReference type="SMART" id="SM00324">
    <property type="entry name" value="RhoGAP"/>
    <property type="match status" value="1"/>
</dbReference>
<sequence length="558" mass="64361">MKKRSHEKVIKSVEMKKQELPKILSFWEKQKLFLFNLNQKLSDVCDIVKSHCSFLEESQIHQITGFTKKCHSEHILEAISFIGSSFDILKQEIICSNNKTDEIINELKNMKKLFYSSKNSETLTSTYYNLNERIKWETPLLFSNIFHAFQTLFSTGDLFFSCNDTLTMIIEQAQKAKQNYVIKNVEPKPNVLYCGTKLKEILESEGRPYYQLPRIIENILIYLYNKGCTTHGIFRETTNASIRDVEEIYHRMGVTDFEDLPPDVVANVFKKFLREMKEKVFPYEVSMYLLKEWQKGRAKTRTTAAEKRKVVLEGLKMMPPENVTLLRSILKLCSKIDSMSDINAMTNKNLAVCLAPTLMTVSEDVNSKTLDLKSGGEIVGCIEVITFILVDYPHIYPNDVDVNVTRRSRRMSQRLATCLAEGMNEEEEIYKGIEQIKKGTQEESDIVESREEIVRPLIPKPLLDDIRMVPPMLKETKQNEVNKENETSLLKKRCFAVNLTQQDKIELLEDNSTSHEKDSENNCTANYDISHPPPVPPRRGNLKQKPLVCPNSSNVNIN</sequence>
<dbReference type="InterPro" id="IPR008936">
    <property type="entry name" value="Rho_GTPase_activation_prot"/>
</dbReference>
<dbReference type="Proteomes" id="UP000078387">
    <property type="component" value="Unassembled WGS sequence"/>
</dbReference>
<dbReference type="VEuPathDB" id="AmoebaDB:EHI5A_021550"/>
<feature type="compositionally biased region" description="Basic and acidic residues" evidence="1">
    <location>
        <begin position="509"/>
        <end position="520"/>
    </location>
</feature>
<dbReference type="PROSITE" id="PS50238">
    <property type="entry name" value="RHOGAP"/>
    <property type="match status" value="1"/>
</dbReference>
<protein>
    <submittedName>
        <fullName evidence="3">Rhogap domain containing protein</fullName>
    </submittedName>
</protein>
<dbReference type="GO" id="GO:0005096">
    <property type="term" value="F:GTPase activator activity"/>
    <property type="evidence" value="ECO:0007669"/>
    <property type="project" value="TreeGrafter"/>
</dbReference>
<dbReference type="CDD" id="cd00159">
    <property type="entry name" value="RhoGAP"/>
    <property type="match status" value="1"/>
</dbReference>
<dbReference type="Gene3D" id="1.10.555.10">
    <property type="entry name" value="Rho GTPase activation protein"/>
    <property type="match status" value="1"/>
</dbReference>
<accession>A0A175JIW6</accession>
<proteinExistence type="predicted"/>
<reference evidence="3 4" key="1">
    <citation type="submission" date="2016-05" db="EMBL/GenBank/DDBJ databases">
        <title>First whole genome sequencing of Entamoeba histolytica HM1:IMSS-clone-6.</title>
        <authorList>
            <person name="Mukherjee Avik.K."/>
            <person name="Izumyama S."/>
            <person name="Nakada-Tsukui K."/>
            <person name="Nozaki T."/>
        </authorList>
    </citation>
    <scope>NUCLEOTIDE SEQUENCE [LARGE SCALE GENOMIC DNA]</scope>
    <source>
        <strain evidence="3 4">HM1:IMSS clone 6</strain>
    </source>
</reference>
<dbReference type="VEuPathDB" id="AmoebaDB:KM1_261340"/>
<dbReference type="InterPro" id="IPR000198">
    <property type="entry name" value="RhoGAP_dom"/>
</dbReference>